<dbReference type="OrthoDB" id="121860at2759"/>
<name>A0A9W6WYQ4_9STRA</name>
<organism evidence="2 3">
    <name type="scientific">Phytophthora lilii</name>
    <dbReference type="NCBI Taxonomy" id="2077276"/>
    <lineage>
        <taxon>Eukaryota</taxon>
        <taxon>Sar</taxon>
        <taxon>Stramenopiles</taxon>
        <taxon>Oomycota</taxon>
        <taxon>Peronosporomycetes</taxon>
        <taxon>Peronosporales</taxon>
        <taxon>Peronosporaceae</taxon>
        <taxon>Phytophthora</taxon>
    </lineage>
</organism>
<reference evidence="2" key="1">
    <citation type="submission" date="2023-04" db="EMBL/GenBank/DDBJ databases">
        <title>Phytophthora lilii NBRC 32176.</title>
        <authorList>
            <person name="Ichikawa N."/>
            <person name="Sato H."/>
            <person name="Tonouchi N."/>
        </authorList>
    </citation>
    <scope>NUCLEOTIDE SEQUENCE</scope>
    <source>
        <strain evidence="2">NBRC 32176</strain>
    </source>
</reference>
<sequence length="647" mass="72478">MEDERRLGVGETVKLPASLFTPAARRSNKDSVWIRADRDGDAKQRALPKRGGPIHDATNFPVDEIEIVQSGQHLQQQQIHRHQDQHQHQQNHRTHREQHQLHGLGIRKAAHRVPPPVEATAAMLPEKTYDTNNSRTINEDASMKQSPLDSVNDENELSDTENDDRWWQHGRDARDCDFAKKGLHLLIMWRFLQSMKLLDVGFDTDMRFHSLQSTHGIHSQWTQAAAALKVLPCTTAQELEVVLRDILADSCHGRGVPGDRGDVNDRSDAHDSGVATFPSVRVSTTDAFAHDRLSVRVAATVRVTVHLFLCALLSPTTRRLLCSAWEHARHASTKEQLHARFIALCSGLYEHLSDEMTQLRTDMEDHASRNQATSLPALVDDFVGRARLQMRCFQVFMAQTREATLVSVTRSSQTGQRQPHPANGKLPVTSARQRDWNHRWMLIPGSVHIVDVKHGKTRDSRGDLEFVDLVSEFGCVDIDIDGNASCMSLRSAVAFSADPEMQAMSFVLDGRLRVFRLLRSGMSSLVATWSGWSVGDYTAEFTANTLSVDLYGFTEVGMAASVLRGCGQVASNRFVGEVRVVSMDVKHRVMVVCGTVWGATYKPSMFGHDLVPAWDLMAMSSTDRASIWRELQWTLLSEVQVAYATTE</sequence>
<evidence type="ECO:0000313" key="3">
    <source>
        <dbReference type="Proteomes" id="UP001165083"/>
    </source>
</evidence>
<protein>
    <submittedName>
        <fullName evidence="2">Unnamed protein product</fullName>
    </submittedName>
</protein>
<dbReference type="AlphaFoldDB" id="A0A9W6WYQ4"/>
<dbReference type="Proteomes" id="UP001165083">
    <property type="component" value="Unassembled WGS sequence"/>
</dbReference>
<evidence type="ECO:0000256" key="1">
    <source>
        <dbReference type="SAM" id="MobiDB-lite"/>
    </source>
</evidence>
<gene>
    <name evidence="2" type="ORF">Plil01_000880500</name>
</gene>
<proteinExistence type="predicted"/>
<accession>A0A9W6WYQ4</accession>
<feature type="compositionally biased region" description="Acidic residues" evidence="1">
    <location>
        <begin position="151"/>
        <end position="161"/>
    </location>
</feature>
<dbReference type="EMBL" id="BSXW01000433">
    <property type="protein sequence ID" value="GMF22180.1"/>
    <property type="molecule type" value="Genomic_DNA"/>
</dbReference>
<comment type="caution">
    <text evidence="2">The sequence shown here is derived from an EMBL/GenBank/DDBJ whole genome shotgun (WGS) entry which is preliminary data.</text>
</comment>
<feature type="region of interest" description="Disordered" evidence="1">
    <location>
        <begin position="120"/>
        <end position="161"/>
    </location>
</feature>
<evidence type="ECO:0000313" key="2">
    <source>
        <dbReference type="EMBL" id="GMF22180.1"/>
    </source>
</evidence>
<feature type="region of interest" description="Disordered" evidence="1">
    <location>
        <begin position="76"/>
        <end position="101"/>
    </location>
</feature>
<keyword evidence="3" id="KW-1185">Reference proteome</keyword>